<evidence type="ECO:0000313" key="2">
    <source>
        <dbReference type="Ensembl" id="ENSCINP00000034164.1"/>
    </source>
</evidence>
<reference evidence="3" key="1">
    <citation type="journal article" date="2002" name="Science">
        <title>The draft genome of Ciona intestinalis: insights into chordate and vertebrate origins.</title>
        <authorList>
            <person name="Dehal P."/>
            <person name="Satou Y."/>
            <person name="Campbell R.K."/>
            <person name="Chapman J."/>
            <person name="Degnan B."/>
            <person name="De Tomaso A."/>
            <person name="Davidson B."/>
            <person name="Di Gregorio A."/>
            <person name="Gelpke M."/>
            <person name="Goodstein D.M."/>
            <person name="Harafuji N."/>
            <person name="Hastings K.E."/>
            <person name="Ho I."/>
            <person name="Hotta K."/>
            <person name="Huang W."/>
            <person name="Kawashima T."/>
            <person name="Lemaire P."/>
            <person name="Martinez D."/>
            <person name="Meinertzhagen I.A."/>
            <person name="Necula S."/>
            <person name="Nonaka M."/>
            <person name="Putnam N."/>
            <person name="Rash S."/>
            <person name="Saiga H."/>
            <person name="Satake M."/>
            <person name="Terry A."/>
            <person name="Yamada L."/>
            <person name="Wang H.G."/>
            <person name="Awazu S."/>
            <person name="Azumi K."/>
            <person name="Boore J."/>
            <person name="Branno M."/>
            <person name="Chin-Bow S."/>
            <person name="DeSantis R."/>
            <person name="Doyle S."/>
            <person name="Francino P."/>
            <person name="Keys D.N."/>
            <person name="Haga S."/>
            <person name="Hayashi H."/>
            <person name="Hino K."/>
            <person name="Imai K.S."/>
            <person name="Inaba K."/>
            <person name="Kano S."/>
            <person name="Kobayashi K."/>
            <person name="Kobayashi M."/>
            <person name="Lee B.I."/>
            <person name="Makabe K.W."/>
            <person name="Manohar C."/>
            <person name="Matassi G."/>
            <person name="Medina M."/>
            <person name="Mochizuki Y."/>
            <person name="Mount S."/>
            <person name="Morishita T."/>
            <person name="Miura S."/>
            <person name="Nakayama A."/>
            <person name="Nishizaka S."/>
            <person name="Nomoto H."/>
            <person name="Ohta F."/>
            <person name="Oishi K."/>
            <person name="Rigoutsos I."/>
            <person name="Sano M."/>
            <person name="Sasaki A."/>
            <person name="Sasakura Y."/>
            <person name="Shoguchi E."/>
            <person name="Shin-i T."/>
            <person name="Spagnuolo A."/>
            <person name="Stainier D."/>
            <person name="Suzuki M.M."/>
            <person name="Tassy O."/>
            <person name="Takatori N."/>
            <person name="Tokuoka M."/>
            <person name="Yagi K."/>
            <person name="Yoshizaki F."/>
            <person name="Wada S."/>
            <person name="Zhang C."/>
            <person name="Hyatt P.D."/>
            <person name="Larimer F."/>
            <person name="Detter C."/>
            <person name="Doggett N."/>
            <person name="Glavina T."/>
            <person name="Hawkins T."/>
            <person name="Richardson P."/>
            <person name="Lucas S."/>
            <person name="Kohara Y."/>
            <person name="Levine M."/>
            <person name="Satoh N."/>
            <person name="Rokhsar D.S."/>
        </authorList>
    </citation>
    <scope>NUCLEOTIDE SEQUENCE [LARGE SCALE GENOMIC DNA]</scope>
</reference>
<evidence type="ECO:0000256" key="1">
    <source>
        <dbReference type="SAM" id="Phobius"/>
    </source>
</evidence>
<dbReference type="AlphaFoldDB" id="H2XWY0"/>
<keyword evidence="1" id="KW-1133">Transmembrane helix</keyword>
<dbReference type="InParanoid" id="H2XWY0"/>
<name>H2XWY0_CIOIN</name>
<accession>H2XWY0</accession>
<sequence length="34" mass="4196">MVEMYFTERDSLHMLYQCYIIIYGHVLILMVLKE</sequence>
<dbReference type="Proteomes" id="UP000008144">
    <property type="component" value="Unassembled WGS sequence"/>
</dbReference>
<keyword evidence="1" id="KW-0472">Membrane</keyword>
<dbReference type="Ensembl" id="ENSCINT00000035496.1">
    <property type="protein sequence ID" value="ENSCINP00000034164.1"/>
    <property type="gene ID" value="ENSCING00000020050.1"/>
</dbReference>
<evidence type="ECO:0000313" key="3">
    <source>
        <dbReference type="Proteomes" id="UP000008144"/>
    </source>
</evidence>
<feature type="transmembrane region" description="Helical" evidence="1">
    <location>
        <begin position="14"/>
        <end position="32"/>
    </location>
</feature>
<dbReference type="HOGENOM" id="CLU_3376923_0_0_1"/>
<proteinExistence type="predicted"/>
<organism evidence="2 3">
    <name type="scientific">Ciona intestinalis</name>
    <name type="common">Transparent sea squirt</name>
    <name type="synonym">Ascidia intestinalis</name>
    <dbReference type="NCBI Taxonomy" id="7719"/>
    <lineage>
        <taxon>Eukaryota</taxon>
        <taxon>Metazoa</taxon>
        <taxon>Chordata</taxon>
        <taxon>Tunicata</taxon>
        <taxon>Ascidiacea</taxon>
        <taxon>Phlebobranchia</taxon>
        <taxon>Cionidae</taxon>
        <taxon>Ciona</taxon>
    </lineage>
</organism>
<keyword evidence="3" id="KW-1185">Reference proteome</keyword>
<reference evidence="2" key="2">
    <citation type="submission" date="2025-08" db="UniProtKB">
        <authorList>
            <consortium name="Ensembl"/>
        </authorList>
    </citation>
    <scope>IDENTIFICATION</scope>
</reference>
<reference evidence="2" key="3">
    <citation type="submission" date="2025-09" db="UniProtKB">
        <authorList>
            <consortium name="Ensembl"/>
        </authorList>
    </citation>
    <scope>IDENTIFICATION</scope>
</reference>
<keyword evidence="1" id="KW-0812">Transmembrane</keyword>
<protein>
    <submittedName>
        <fullName evidence="2">Uncharacterized protein</fullName>
    </submittedName>
</protein>